<evidence type="ECO:0000313" key="3">
    <source>
        <dbReference type="Proteomes" id="UP001232117"/>
    </source>
</evidence>
<reference evidence="2 3" key="1">
    <citation type="submission" date="2022-02" db="EMBL/GenBank/DDBJ databases">
        <authorList>
            <person name="Cha I.-T."/>
            <person name="Lee K.-E."/>
            <person name="Park S.-J."/>
        </authorList>
    </citation>
    <scope>NUCLEOTIDE SEQUENCE [LARGE SCALE GENOMIC DNA]</scope>
    <source>
        <strain evidence="2 3">K3R-10</strain>
    </source>
</reference>
<proteinExistence type="predicted"/>
<gene>
    <name evidence="2" type="ORF">MG292_09515</name>
</gene>
<evidence type="ECO:0000259" key="1">
    <source>
        <dbReference type="PROSITE" id="PS51186"/>
    </source>
</evidence>
<sequence length="165" mass="18881">MLSIQKGSPLDTATIRDIAYRTWPDTYGNIVPAAQLEYMLELFYSDEALTVQMKEKGHQFILVKENETVLGFASYEHHYLGQNTTRLHKIYLLPESQGKGAGKLLIDSVVKVARENQSEVVSLNVNRFNTAVTFYQKMGFDIVGEEDVALDHGYLMEDYKMEFKM</sequence>
<dbReference type="EMBL" id="CP092332">
    <property type="protein sequence ID" value="WGK94309.1"/>
    <property type="molecule type" value="Genomic_DNA"/>
</dbReference>
<name>A0ABY8N4K3_9FLAO</name>
<dbReference type="PROSITE" id="PS51186">
    <property type="entry name" value="GNAT"/>
    <property type="match status" value="1"/>
</dbReference>
<organism evidence="2 3">
    <name type="scientific">Flavobacterium keumense</name>
    <dbReference type="NCBI Taxonomy" id="1306518"/>
    <lineage>
        <taxon>Bacteria</taxon>
        <taxon>Pseudomonadati</taxon>
        <taxon>Bacteroidota</taxon>
        <taxon>Flavobacteriia</taxon>
        <taxon>Flavobacteriales</taxon>
        <taxon>Flavobacteriaceae</taxon>
        <taxon>Flavobacterium</taxon>
    </lineage>
</organism>
<dbReference type="InterPro" id="IPR000182">
    <property type="entry name" value="GNAT_dom"/>
</dbReference>
<dbReference type="Gene3D" id="3.40.630.30">
    <property type="match status" value="1"/>
</dbReference>
<dbReference type="RefSeq" id="WP_264532965.1">
    <property type="nucleotide sequence ID" value="NZ_CP092332.1"/>
</dbReference>
<dbReference type="Proteomes" id="UP001232117">
    <property type="component" value="Chromosome"/>
</dbReference>
<feature type="domain" description="N-acetyltransferase" evidence="1">
    <location>
        <begin position="2"/>
        <end position="165"/>
    </location>
</feature>
<evidence type="ECO:0000313" key="2">
    <source>
        <dbReference type="EMBL" id="WGK94309.1"/>
    </source>
</evidence>
<accession>A0ABY8N4K3</accession>
<keyword evidence="3" id="KW-1185">Reference proteome</keyword>
<dbReference type="Pfam" id="PF13673">
    <property type="entry name" value="Acetyltransf_10"/>
    <property type="match status" value="1"/>
</dbReference>
<dbReference type="CDD" id="cd04301">
    <property type="entry name" value="NAT_SF"/>
    <property type="match status" value="1"/>
</dbReference>
<dbReference type="InterPro" id="IPR050276">
    <property type="entry name" value="MshD_Acetyltransferase"/>
</dbReference>
<dbReference type="SUPFAM" id="SSF55729">
    <property type="entry name" value="Acyl-CoA N-acyltransferases (Nat)"/>
    <property type="match status" value="1"/>
</dbReference>
<protein>
    <submittedName>
        <fullName evidence="2">GNAT family N-acetyltransferase</fullName>
    </submittedName>
</protein>
<dbReference type="PANTHER" id="PTHR43617">
    <property type="entry name" value="L-AMINO ACID N-ACETYLTRANSFERASE"/>
    <property type="match status" value="1"/>
</dbReference>
<dbReference type="InterPro" id="IPR016181">
    <property type="entry name" value="Acyl_CoA_acyltransferase"/>
</dbReference>
<reference evidence="2 3" key="2">
    <citation type="submission" date="2023-06" db="EMBL/GenBank/DDBJ databases">
        <title>Complete Genome Sequence of Flavobacterium keumense K3R-10.</title>
        <authorList>
            <person name="Jeong H."/>
            <person name="Jhang S.Y."/>
            <person name="Kim J.N."/>
        </authorList>
    </citation>
    <scope>NUCLEOTIDE SEQUENCE [LARGE SCALE GENOMIC DNA]</scope>
    <source>
        <strain evidence="2 3">K3R-10</strain>
    </source>
</reference>